<dbReference type="STRING" id="62062.ENSHHUP00000026775"/>
<dbReference type="Proteomes" id="UP000314982">
    <property type="component" value="Unassembled WGS sequence"/>
</dbReference>
<reference evidence="2" key="1">
    <citation type="submission" date="2018-06" db="EMBL/GenBank/DDBJ databases">
        <title>Genome assembly of Danube salmon.</title>
        <authorList>
            <person name="Macqueen D.J."/>
            <person name="Gundappa M.K."/>
        </authorList>
    </citation>
    <scope>NUCLEOTIDE SEQUENCE [LARGE SCALE GENOMIC DNA]</scope>
</reference>
<dbReference type="GO" id="GO:0061617">
    <property type="term" value="C:MICOS complex"/>
    <property type="evidence" value="ECO:0007669"/>
    <property type="project" value="InterPro"/>
</dbReference>
<dbReference type="Ensembl" id="ENSHHUT00000027833.1">
    <property type="protein sequence ID" value="ENSHHUP00000026775.1"/>
    <property type="gene ID" value="ENSHHUG00000016955.1"/>
</dbReference>
<protein>
    <submittedName>
        <fullName evidence="1">Uncharacterized protein</fullName>
    </submittedName>
</protein>
<reference evidence="1" key="3">
    <citation type="submission" date="2025-09" db="UniProtKB">
        <authorList>
            <consortium name="Ensembl"/>
        </authorList>
    </citation>
    <scope>IDENTIFICATION</scope>
</reference>
<accession>A0A4W5LNG3</accession>
<sequence length="146" mass="15814">MMIHCSVLSCPSMQLGDLQSGLGVVQVGLRPYVRAVKNAYTSVMVGAVTVYTAGHDTYKFLRDPPPGFFPRVSVISLWASWSDPGKERAANSPRRATSDEVGGTSVYGHCWDGRVLPRSDSGCCKDDWAEDGCSQPVHHLICGINL</sequence>
<dbReference type="GO" id="GO:0042407">
    <property type="term" value="P:cristae formation"/>
    <property type="evidence" value="ECO:0007669"/>
    <property type="project" value="InterPro"/>
</dbReference>
<proteinExistence type="predicted"/>
<evidence type="ECO:0000313" key="2">
    <source>
        <dbReference type="Proteomes" id="UP000314982"/>
    </source>
</evidence>
<organism evidence="1 2">
    <name type="scientific">Hucho hucho</name>
    <name type="common">huchen</name>
    <dbReference type="NCBI Taxonomy" id="62062"/>
    <lineage>
        <taxon>Eukaryota</taxon>
        <taxon>Metazoa</taxon>
        <taxon>Chordata</taxon>
        <taxon>Craniata</taxon>
        <taxon>Vertebrata</taxon>
        <taxon>Euteleostomi</taxon>
        <taxon>Actinopterygii</taxon>
        <taxon>Neopterygii</taxon>
        <taxon>Teleostei</taxon>
        <taxon>Protacanthopterygii</taxon>
        <taxon>Salmoniformes</taxon>
        <taxon>Salmonidae</taxon>
        <taxon>Salmoninae</taxon>
        <taxon>Hucho</taxon>
    </lineage>
</organism>
<keyword evidence="2" id="KW-1185">Reference proteome</keyword>
<dbReference type="PANTHER" id="PTHR14564">
    <property type="entry name" value="MICOS COMPLEX SUBUNIT MIC26 / MIC27 FAMILY MEMBER"/>
    <property type="match status" value="1"/>
</dbReference>
<dbReference type="InterPro" id="IPR033182">
    <property type="entry name" value="MIC26/MIC27_animal"/>
</dbReference>
<dbReference type="AlphaFoldDB" id="A0A4W5LNG3"/>
<evidence type="ECO:0000313" key="1">
    <source>
        <dbReference type="Ensembl" id="ENSHHUP00000026775.1"/>
    </source>
</evidence>
<reference evidence="1" key="2">
    <citation type="submission" date="2025-08" db="UniProtKB">
        <authorList>
            <consortium name="Ensembl"/>
        </authorList>
    </citation>
    <scope>IDENTIFICATION</scope>
</reference>
<name>A0A4W5LNG3_9TELE</name>